<feature type="transmembrane region" description="Helical" evidence="1">
    <location>
        <begin position="189"/>
        <end position="211"/>
    </location>
</feature>
<gene>
    <name evidence="2" type="ORF">Bhyg_13456</name>
</gene>
<feature type="transmembrane region" description="Helical" evidence="1">
    <location>
        <begin position="554"/>
        <end position="577"/>
    </location>
</feature>
<organism evidence="2 3">
    <name type="scientific">Pseudolycoriella hygida</name>
    <dbReference type="NCBI Taxonomy" id="35572"/>
    <lineage>
        <taxon>Eukaryota</taxon>
        <taxon>Metazoa</taxon>
        <taxon>Ecdysozoa</taxon>
        <taxon>Arthropoda</taxon>
        <taxon>Hexapoda</taxon>
        <taxon>Insecta</taxon>
        <taxon>Pterygota</taxon>
        <taxon>Neoptera</taxon>
        <taxon>Endopterygota</taxon>
        <taxon>Diptera</taxon>
        <taxon>Nematocera</taxon>
        <taxon>Sciaroidea</taxon>
        <taxon>Sciaridae</taxon>
        <taxon>Pseudolycoriella</taxon>
    </lineage>
</organism>
<feature type="transmembrane region" description="Helical" evidence="1">
    <location>
        <begin position="287"/>
        <end position="307"/>
    </location>
</feature>
<feature type="transmembrane region" description="Helical" evidence="1">
    <location>
        <begin position="624"/>
        <end position="646"/>
    </location>
</feature>
<name>A0A9Q0MPN2_9DIPT</name>
<keyword evidence="3" id="KW-1185">Reference proteome</keyword>
<evidence type="ECO:0000256" key="1">
    <source>
        <dbReference type="SAM" id="Phobius"/>
    </source>
</evidence>
<feature type="transmembrane region" description="Helical" evidence="1">
    <location>
        <begin position="147"/>
        <end position="168"/>
    </location>
</feature>
<dbReference type="EMBL" id="WJQU01000004">
    <property type="protein sequence ID" value="KAJ6634875.1"/>
    <property type="molecule type" value="Genomic_DNA"/>
</dbReference>
<keyword evidence="1" id="KW-0472">Membrane</keyword>
<feature type="transmembrane region" description="Helical" evidence="1">
    <location>
        <begin position="583"/>
        <end position="603"/>
    </location>
</feature>
<dbReference type="AlphaFoldDB" id="A0A9Q0MPN2"/>
<keyword evidence="1" id="KW-1133">Transmembrane helix</keyword>
<dbReference type="Proteomes" id="UP001151699">
    <property type="component" value="Chromosome C"/>
</dbReference>
<feature type="transmembrane region" description="Helical" evidence="1">
    <location>
        <begin position="112"/>
        <end position="135"/>
    </location>
</feature>
<comment type="caution">
    <text evidence="2">The sequence shown here is derived from an EMBL/GenBank/DDBJ whole genome shotgun (WGS) entry which is preliminary data.</text>
</comment>
<protein>
    <submittedName>
        <fullName evidence="2">Uncharacterized protein</fullName>
    </submittedName>
</protein>
<feature type="transmembrane region" description="Helical" evidence="1">
    <location>
        <begin position="360"/>
        <end position="378"/>
    </location>
</feature>
<proteinExistence type="predicted"/>
<dbReference type="OrthoDB" id="7784352at2759"/>
<accession>A0A9Q0MPN2</accession>
<evidence type="ECO:0000313" key="2">
    <source>
        <dbReference type="EMBL" id="KAJ6634875.1"/>
    </source>
</evidence>
<reference evidence="2" key="1">
    <citation type="submission" date="2022-07" db="EMBL/GenBank/DDBJ databases">
        <authorList>
            <person name="Trinca V."/>
            <person name="Uliana J.V.C."/>
            <person name="Torres T.T."/>
            <person name="Ward R.J."/>
            <person name="Monesi N."/>
        </authorList>
    </citation>
    <scope>NUCLEOTIDE SEQUENCE</scope>
    <source>
        <strain evidence="2">HSMRA1968</strain>
        <tissue evidence="2">Whole embryos</tissue>
    </source>
</reference>
<feature type="transmembrane region" description="Helical" evidence="1">
    <location>
        <begin position="217"/>
        <end position="234"/>
    </location>
</feature>
<evidence type="ECO:0000313" key="3">
    <source>
        <dbReference type="Proteomes" id="UP001151699"/>
    </source>
</evidence>
<sequence length="663" mass="75227">MKYSNTTTSSMKKCIPYYRDRPNIDLNQLKPVHRCNVVGKRKPLIKMSDHYGDESQSASDQEELVGETDIDEDCSDTEEMQFTFCKTNIVDENSLDTNTDNGIPKHSIQSKFIFFGMVFSLLLSAFVLLICFPLYQQQLNVGENKNAYGALLFVSTLITLLLVLSTLAGSWILKWKIVLYKLPLPWRRFLTISSLCGVAGTVCTICSYQRVSCHLQDPLKGLTLAFAILFYFLFCKKMMGLQKIFSATTAVVGLFISVDYGLCDGYRCRGIDVGTNNIQPTGWQGHAFWSILYVIGLALWTLHLSLLEGEIVQFNEKINAVPPTNLLTTVSRIVSNIEISSTYKPDQVKPDKRKPKALHLTMWIHIFSLFVAIVLGWIDLLPESGPIRPVPLFWQKTGQTFLCHLNIQYKVPAAMNHQATLDFLSNLTPGSSIYNETVQKLRRNRRHISHKKYFHKRININNQKSTNSLKFNDQINETISNRTVHLHWNEPEPEYVVPATNQTNKMHNKENIWKKYKNHMKNKHRSVFNDNPTPVKVSRLILNDSNIVMDCKHLMLYSFLLAGIYVMFVIFLIQFLFMTESAVFTVAVVSASLPIGGIFWSLFELKTIDSVASIIWSPEVTGELICSLLGSPIVVLGLVLFSSAHFSDTAGRKQVYSSLLSAD</sequence>
<keyword evidence="1" id="KW-0812">Transmembrane</keyword>